<dbReference type="GO" id="GO:0003677">
    <property type="term" value="F:DNA binding"/>
    <property type="evidence" value="ECO:0007669"/>
    <property type="project" value="UniProtKB-UniRule"/>
</dbReference>
<dbReference type="SUPFAM" id="SSF46689">
    <property type="entry name" value="Homeodomain-like"/>
    <property type="match status" value="1"/>
</dbReference>
<dbReference type="InterPro" id="IPR009057">
    <property type="entry name" value="Homeodomain-like_sf"/>
</dbReference>
<dbReference type="KEGG" id="csal:NBC122_02454"/>
<organism evidence="4 5">
    <name type="scientific">Chryseobacterium salivictor</name>
    <dbReference type="NCBI Taxonomy" id="2547600"/>
    <lineage>
        <taxon>Bacteria</taxon>
        <taxon>Pseudomonadati</taxon>
        <taxon>Bacteroidota</taxon>
        <taxon>Flavobacteriia</taxon>
        <taxon>Flavobacteriales</taxon>
        <taxon>Weeksellaceae</taxon>
        <taxon>Chryseobacterium group</taxon>
        <taxon>Chryseobacterium</taxon>
    </lineage>
</organism>
<dbReference type="PANTHER" id="PTHR30328">
    <property type="entry name" value="TRANSCRIPTIONAL REPRESSOR"/>
    <property type="match status" value="1"/>
</dbReference>
<accession>A0A4P6ZI35</accession>
<dbReference type="RefSeq" id="WP_133440611.1">
    <property type="nucleotide sequence ID" value="NZ_CP037954.1"/>
</dbReference>
<dbReference type="SUPFAM" id="SSF48498">
    <property type="entry name" value="Tetracyclin repressor-like, C-terminal domain"/>
    <property type="match status" value="1"/>
</dbReference>
<dbReference type="InterPro" id="IPR001647">
    <property type="entry name" value="HTH_TetR"/>
</dbReference>
<feature type="DNA-binding region" description="H-T-H motif" evidence="2">
    <location>
        <begin position="25"/>
        <end position="44"/>
    </location>
</feature>
<dbReference type="PANTHER" id="PTHR30328:SF54">
    <property type="entry name" value="HTH-TYPE TRANSCRIPTIONAL REPRESSOR SCO4008"/>
    <property type="match status" value="1"/>
</dbReference>
<evidence type="ECO:0000313" key="5">
    <source>
        <dbReference type="Proteomes" id="UP000294419"/>
    </source>
</evidence>
<dbReference type="InterPro" id="IPR036271">
    <property type="entry name" value="Tet_transcr_reg_TetR-rel_C_sf"/>
</dbReference>
<dbReference type="Pfam" id="PF00440">
    <property type="entry name" value="TetR_N"/>
    <property type="match status" value="1"/>
</dbReference>
<dbReference type="AlphaFoldDB" id="A0A4P6ZI35"/>
<evidence type="ECO:0000256" key="1">
    <source>
        <dbReference type="ARBA" id="ARBA00023125"/>
    </source>
</evidence>
<protein>
    <submittedName>
        <fullName evidence="4">HTH-type transcriptional repressor NicS</fullName>
    </submittedName>
</protein>
<gene>
    <name evidence="4" type="primary">nicS</name>
    <name evidence="4" type="ORF">NBC122_02454</name>
</gene>
<sequence length="205" mass="24173">MISKEEHILLHAEKLFAEKGFEGSSTREISKKAKVNVSMISYYFGSKEKLFVKIFEVRMNESLTFSKDILANDNLNEWEKLVTVINRYADRVKTLKTFYRILQREQLSNKNPHIAEFLKESKKGFLAIYSELIEKGLEKKIFTKRPRIEFLHSTVSGTIFTALNTLPVYKEFFEGDENYENQYFDEIKIHVQNILKHLLGYEENI</sequence>
<feature type="domain" description="HTH tetR-type" evidence="3">
    <location>
        <begin position="2"/>
        <end position="62"/>
    </location>
</feature>
<dbReference type="EMBL" id="CP037954">
    <property type="protein sequence ID" value="QBO59258.1"/>
    <property type="molecule type" value="Genomic_DNA"/>
</dbReference>
<dbReference type="OrthoDB" id="9789566at2"/>
<evidence type="ECO:0000259" key="3">
    <source>
        <dbReference type="PROSITE" id="PS50977"/>
    </source>
</evidence>
<proteinExistence type="predicted"/>
<dbReference type="InterPro" id="IPR050109">
    <property type="entry name" value="HTH-type_TetR-like_transc_reg"/>
</dbReference>
<dbReference type="PRINTS" id="PR00455">
    <property type="entry name" value="HTHTETR"/>
</dbReference>
<name>A0A4P6ZI35_9FLAO</name>
<reference evidence="4 5" key="1">
    <citation type="submission" date="2019-03" db="EMBL/GenBank/DDBJ databases">
        <authorList>
            <person name="Kim H."/>
            <person name="Yu S.-M."/>
        </authorList>
    </citation>
    <scope>NUCLEOTIDE SEQUENCE [LARGE SCALE GENOMIC DNA]</scope>
    <source>
        <strain evidence="4 5">NBC122</strain>
    </source>
</reference>
<dbReference type="PROSITE" id="PS50977">
    <property type="entry name" value="HTH_TETR_2"/>
    <property type="match status" value="1"/>
</dbReference>
<evidence type="ECO:0000256" key="2">
    <source>
        <dbReference type="PROSITE-ProRule" id="PRU00335"/>
    </source>
</evidence>
<dbReference type="Gene3D" id="1.10.357.10">
    <property type="entry name" value="Tetracycline Repressor, domain 2"/>
    <property type="match status" value="1"/>
</dbReference>
<evidence type="ECO:0000313" key="4">
    <source>
        <dbReference type="EMBL" id="QBO59258.1"/>
    </source>
</evidence>
<keyword evidence="1 2" id="KW-0238">DNA-binding</keyword>
<dbReference type="Proteomes" id="UP000294419">
    <property type="component" value="Chromosome"/>
</dbReference>
<keyword evidence="5" id="KW-1185">Reference proteome</keyword>